<dbReference type="EMBL" id="SJPG01000001">
    <property type="protein sequence ID" value="TWT62716.1"/>
    <property type="molecule type" value="Genomic_DNA"/>
</dbReference>
<proteinExistence type="predicted"/>
<keyword evidence="3" id="KW-1185">Reference proteome</keyword>
<comment type="caution">
    <text evidence="2">The sequence shown here is derived from an EMBL/GenBank/DDBJ whole genome shotgun (WGS) entry which is preliminary data.</text>
</comment>
<dbReference type="RefSeq" id="WP_146504545.1">
    <property type="nucleotide sequence ID" value="NZ_SJPG01000001.1"/>
</dbReference>
<dbReference type="OrthoDB" id="283734at2"/>
<dbReference type="AlphaFoldDB" id="A0A5C5XHR1"/>
<sequence length="177" mass="19193">MSALQTRSKSLDEIEFEIIEFPNGTMKRFVYENGTSFEEYKSHASWLGMPFYHRTSGRNPVTGKLVPAKGVIAVGRRAYGVIACGQMACGLITFGQLSLGVLFGVGQATTGLVAVGQLGISAFFGLGQIVIGHMAIGQVAYGRYVLAQLGWGEHVWDTRAVDPVAVQNFEWLTSLLM</sequence>
<name>A0A5C5XHR1_9PLAN</name>
<reference evidence="2 3" key="1">
    <citation type="submission" date="2019-02" db="EMBL/GenBank/DDBJ databases">
        <title>Deep-cultivation of Planctomycetes and their phenomic and genomic characterization uncovers novel biology.</title>
        <authorList>
            <person name="Wiegand S."/>
            <person name="Jogler M."/>
            <person name="Boedeker C."/>
            <person name="Pinto D."/>
            <person name="Vollmers J."/>
            <person name="Rivas-Marin E."/>
            <person name="Kohn T."/>
            <person name="Peeters S.H."/>
            <person name="Heuer A."/>
            <person name="Rast P."/>
            <person name="Oberbeckmann S."/>
            <person name="Bunk B."/>
            <person name="Jeske O."/>
            <person name="Meyerdierks A."/>
            <person name="Storesund J.E."/>
            <person name="Kallscheuer N."/>
            <person name="Luecker S."/>
            <person name="Lage O.M."/>
            <person name="Pohl T."/>
            <person name="Merkel B.J."/>
            <person name="Hornburger P."/>
            <person name="Mueller R.-W."/>
            <person name="Bruemmer F."/>
            <person name="Labrenz M."/>
            <person name="Spormann A.M."/>
            <person name="Op Den Camp H."/>
            <person name="Overmann J."/>
            <person name="Amann R."/>
            <person name="Jetten M.S.M."/>
            <person name="Mascher T."/>
            <person name="Medema M.H."/>
            <person name="Devos D.P."/>
            <person name="Kaster A.-K."/>
            <person name="Ovreas L."/>
            <person name="Rohde M."/>
            <person name="Galperin M.Y."/>
            <person name="Jogler C."/>
        </authorList>
    </citation>
    <scope>NUCLEOTIDE SEQUENCE [LARGE SCALE GENOMIC DNA]</scope>
    <source>
        <strain evidence="2 3">Pan54</strain>
    </source>
</reference>
<keyword evidence="1" id="KW-1133">Transmembrane helix</keyword>
<organism evidence="2 3">
    <name type="scientific">Rubinisphaera italica</name>
    <dbReference type="NCBI Taxonomy" id="2527969"/>
    <lineage>
        <taxon>Bacteria</taxon>
        <taxon>Pseudomonadati</taxon>
        <taxon>Planctomycetota</taxon>
        <taxon>Planctomycetia</taxon>
        <taxon>Planctomycetales</taxon>
        <taxon>Planctomycetaceae</taxon>
        <taxon>Rubinisphaera</taxon>
    </lineage>
</organism>
<feature type="transmembrane region" description="Helical" evidence="1">
    <location>
        <begin position="111"/>
        <end position="136"/>
    </location>
</feature>
<feature type="transmembrane region" description="Helical" evidence="1">
    <location>
        <begin position="78"/>
        <end position="105"/>
    </location>
</feature>
<protein>
    <submittedName>
        <fullName evidence="2">Uncharacterized protein</fullName>
    </submittedName>
</protein>
<keyword evidence="1" id="KW-0472">Membrane</keyword>
<evidence type="ECO:0000313" key="3">
    <source>
        <dbReference type="Proteomes" id="UP000316095"/>
    </source>
</evidence>
<accession>A0A5C5XHR1</accession>
<dbReference type="Proteomes" id="UP000316095">
    <property type="component" value="Unassembled WGS sequence"/>
</dbReference>
<evidence type="ECO:0000256" key="1">
    <source>
        <dbReference type="SAM" id="Phobius"/>
    </source>
</evidence>
<evidence type="ECO:0000313" key="2">
    <source>
        <dbReference type="EMBL" id="TWT62716.1"/>
    </source>
</evidence>
<keyword evidence="1" id="KW-0812">Transmembrane</keyword>
<gene>
    <name evidence="2" type="ORF">Pan54_34610</name>
</gene>